<name>A0A6B8KD21_9HYPH</name>
<accession>A0A6B8KD21</accession>
<evidence type="ECO:0000256" key="2">
    <source>
        <dbReference type="ARBA" id="ARBA00007814"/>
    </source>
</evidence>
<sequence length="519" mass="56968">MANKSLFASIAGMLLPRADAQNHAGGPAYALTPRHKLAQLAATGSLNRTFYADARDQLDDVLLTALDVDPAFIAKTAIYARRRGYMKDMPALLVALLSTMETHDFSKAFPRVIDNGKMLRSFVQIMRSGAVGRKSMGSRPKRFVANWLERASDIEIMRASVGQDPSLADVIKMVHPKPGTREREALYGYLIGRPYDVSALPQIAQDFEAFKRNPSRTPPDVPFQMLTALPLTGEHWAAIGSKGGWQMLRMNLNTFARHGAFDVSWFPRKAAARLRDPAEIKRARVFPYQLMAAYAAADDKVPRMVREALQDAMEISISNVPRIDGRVVVCPDVSGSMSSPVTGYRKGATSGVRCIDVAGLVTAAFLRANPETRVLPFENDVVDVYLNPRDSVMTNAQRLASIGGGGTNCSAPLAKLVAERARVDLVVFISDNESWIDARYGGRGTATMEMWEKLKRRNPDAKLVCIDIQPYGTTQAAERADVLNIGGFSDSVFEMISAFAKDELDAGHWVGEIEKIDLG</sequence>
<dbReference type="OrthoDB" id="208855at2"/>
<dbReference type="InterPro" id="IPR056800">
    <property type="entry name" value="vWA_Ro60"/>
</dbReference>
<dbReference type="InterPro" id="IPR040322">
    <property type="entry name" value="TROVE2"/>
</dbReference>
<dbReference type="GO" id="GO:0005737">
    <property type="term" value="C:cytoplasm"/>
    <property type="evidence" value="ECO:0007669"/>
    <property type="project" value="UniProtKB-SubCell"/>
</dbReference>
<dbReference type="KEGG" id="mhey:H2LOC_000625"/>
<proteinExistence type="inferred from homology"/>
<dbReference type="AlphaFoldDB" id="A0A6B8KD21"/>
<feature type="domain" description="TROVE" evidence="7">
    <location>
        <begin position="20"/>
        <end position="325"/>
    </location>
</feature>
<organism evidence="8 9">
    <name type="scientific">Methylocystis heyeri</name>
    <dbReference type="NCBI Taxonomy" id="391905"/>
    <lineage>
        <taxon>Bacteria</taxon>
        <taxon>Pseudomonadati</taxon>
        <taxon>Pseudomonadota</taxon>
        <taxon>Alphaproteobacteria</taxon>
        <taxon>Hyphomicrobiales</taxon>
        <taxon>Methylocystaceae</taxon>
        <taxon>Methylocystis</taxon>
    </lineage>
</organism>
<dbReference type="RefSeq" id="WP_136494630.1">
    <property type="nucleotide sequence ID" value="NZ_CP046052.1"/>
</dbReference>
<keyword evidence="3" id="KW-0963">Cytoplasm</keyword>
<evidence type="ECO:0000256" key="6">
    <source>
        <dbReference type="ARBA" id="ARBA00023274"/>
    </source>
</evidence>
<dbReference type="InterPro" id="IPR036465">
    <property type="entry name" value="vWFA_dom_sf"/>
</dbReference>
<keyword evidence="5" id="KW-0694">RNA-binding</keyword>
<keyword evidence="4" id="KW-0479">Metal-binding</keyword>
<keyword evidence="6" id="KW-0687">Ribonucleoprotein</keyword>
<evidence type="ECO:0000313" key="9">
    <source>
        <dbReference type="Proteomes" id="UP000309061"/>
    </source>
</evidence>
<evidence type="ECO:0000256" key="4">
    <source>
        <dbReference type="ARBA" id="ARBA00022723"/>
    </source>
</evidence>
<dbReference type="Gene3D" id="3.40.50.410">
    <property type="entry name" value="von Willebrand factor, type A domain"/>
    <property type="match status" value="1"/>
</dbReference>
<dbReference type="PANTHER" id="PTHR14202">
    <property type="entry name" value="60 KDA RIBONUCLEOPROTEIN SSA/RO"/>
    <property type="match status" value="1"/>
</dbReference>
<dbReference type="InterPro" id="IPR037214">
    <property type="entry name" value="TROVE_dom_sf"/>
</dbReference>
<evidence type="ECO:0000256" key="1">
    <source>
        <dbReference type="ARBA" id="ARBA00004496"/>
    </source>
</evidence>
<reference evidence="8 9" key="1">
    <citation type="submission" date="2019-11" db="EMBL/GenBank/DDBJ databases">
        <title>The genome sequence of Methylocystis heyeri.</title>
        <authorList>
            <person name="Oshkin I.Y."/>
            <person name="Miroshnikov K."/>
            <person name="Dedysh S.N."/>
        </authorList>
    </citation>
    <scope>NUCLEOTIDE SEQUENCE [LARGE SCALE GENOMIC DNA]</scope>
    <source>
        <strain evidence="8 9">H2</strain>
    </source>
</reference>
<dbReference type="PANTHER" id="PTHR14202:SF0">
    <property type="entry name" value="RNA-BINDING PROTEIN RO60"/>
    <property type="match status" value="1"/>
</dbReference>
<dbReference type="GO" id="GO:0003723">
    <property type="term" value="F:RNA binding"/>
    <property type="evidence" value="ECO:0007669"/>
    <property type="project" value="UniProtKB-KW"/>
</dbReference>
<dbReference type="InterPro" id="IPR008858">
    <property type="entry name" value="TROVE_dom"/>
</dbReference>
<dbReference type="EMBL" id="CP046052">
    <property type="protein sequence ID" value="QGM44323.1"/>
    <property type="molecule type" value="Genomic_DNA"/>
</dbReference>
<evidence type="ECO:0000259" key="7">
    <source>
        <dbReference type="PROSITE" id="PS50988"/>
    </source>
</evidence>
<dbReference type="Proteomes" id="UP000309061">
    <property type="component" value="Chromosome"/>
</dbReference>
<dbReference type="SUPFAM" id="SSF140864">
    <property type="entry name" value="TROVE domain-like"/>
    <property type="match status" value="1"/>
</dbReference>
<dbReference type="PROSITE" id="PS50988">
    <property type="entry name" value="TROVE"/>
    <property type="match status" value="1"/>
</dbReference>
<dbReference type="GO" id="GO:1990904">
    <property type="term" value="C:ribonucleoprotein complex"/>
    <property type="evidence" value="ECO:0007669"/>
    <property type="project" value="UniProtKB-KW"/>
</dbReference>
<evidence type="ECO:0000256" key="5">
    <source>
        <dbReference type="ARBA" id="ARBA00022884"/>
    </source>
</evidence>
<evidence type="ECO:0000313" key="8">
    <source>
        <dbReference type="EMBL" id="QGM44323.1"/>
    </source>
</evidence>
<dbReference type="GO" id="GO:0046872">
    <property type="term" value="F:metal ion binding"/>
    <property type="evidence" value="ECO:0007669"/>
    <property type="project" value="UniProtKB-KW"/>
</dbReference>
<evidence type="ECO:0000256" key="3">
    <source>
        <dbReference type="ARBA" id="ARBA00022490"/>
    </source>
</evidence>
<gene>
    <name evidence="8" type="ORF">H2LOC_000625</name>
</gene>
<comment type="similarity">
    <text evidence="2">Belongs to the Ro 60 kDa family.</text>
</comment>
<dbReference type="SUPFAM" id="SSF53300">
    <property type="entry name" value="vWA-like"/>
    <property type="match status" value="1"/>
</dbReference>
<comment type="subcellular location">
    <subcellularLocation>
        <location evidence="1">Cytoplasm</location>
    </subcellularLocation>
</comment>
<dbReference type="Pfam" id="PF25045">
    <property type="entry name" value="vWA_Ro60"/>
    <property type="match status" value="1"/>
</dbReference>
<protein>
    <submittedName>
        <fullName evidence="8">RNA-binding protein</fullName>
    </submittedName>
</protein>
<keyword evidence="9" id="KW-1185">Reference proteome</keyword>